<gene>
    <name evidence="1" type="ORF">ACHMWK_07465</name>
</gene>
<protein>
    <recommendedName>
        <fullName evidence="3">Apea-like HEPN domain-containing protein</fullName>
    </recommendedName>
</protein>
<evidence type="ECO:0000313" key="2">
    <source>
        <dbReference type="Proteomes" id="UP001609821"/>
    </source>
</evidence>
<comment type="caution">
    <text evidence="1">The sequence shown here is derived from an EMBL/GenBank/DDBJ whole genome shotgun (WGS) entry which is preliminary data.</text>
</comment>
<dbReference type="Proteomes" id="UP001609821">
    <property type="component" value="Unassembled WGS sequence"/>
</dbReference>
<evidence type="ECO:0008006" key="3">
    <source>
        <dbReference type="Google" id="ProtNLM"/>
    </source>
</evidence>
<name>A0ABW7LXP6_9PSED</name>
<dbReference type="EMBL" id="JBINXB010000006">
    <property type="protein sequence ID" value="MFH6565804.1"/>
    <property type="molecule type" value="Genomic_DNA"/>
</dbReference>
<keyword evidence="2" id="KW-1185">Reference proteome</keyword>
<reference evidence="1 2" key="1">
    <citation type="submission" date="2024-10" db="EMBL/GenBank/DDBJ databases">
        <title>Aeromonas and Pseudomonas from the Cagarras Archipelago, Rio de Janeiro, Brazil.</title>
        <authorList>
            <person name="Canellas A.L.B."/>
            <person name="Laport M.S."/>
        </authorList>
    </citation>
    <scope>NUCLEOTIDE SEQUENCE [LARGE SCALE GENOMIC DNA]</scope>
    <source>
        <strain evidence="1 2">CPF-4</strain>
    </source>
</reference>
<evidence type="ECO:0000313" key="1">
    <source>
        <dbReference type="EMBL" id="MFH6565804.1"/>
    </source>
</evidence>
<accession>A0ABW7LXP6</accession>
<dbReference type="RefSeq" id="WP_395246879.1">
    <property type="nucleotide sequence ID" value="NZ_JBINXA010000004.1"/>
</dbReference>
<proteinExistence type="predicted"/>
<organism evidence="1 2">
    <name type="scientific">Pseudomonas kulmbachensis</name>
    <dbReference type="NCBI Taxonomy" id="3043408"/>
    <lineage>
        <taxon>Bacteria</taxon>
        <taxon>Pseudomonadati</taxon>
        <taxon>Pseudomonadota</taxon>
        <taxon>Gammaproteobacteria</taxon>
        <taxon>Pseudomonadales</taxon>
        <taxon>Pseudomonadaceae</taxon>
        <taxon>Pseudomonas</taxon>
    </lineage>
</organism>
<sequence>MDKKDWQGRQEFFDHISSYQYIREDGRLVLEPFCVYLSHCFGFDGILELSPQPRDIYMLLVNLIREHLGDEEAKKKIQFQNISDWDPELAYIFPERRMTCVHVGALVLVSHYWIYDIGHTLMRVPRPENSGKYFAWVKEEWLAVYTFINGYHNEFNKFQKRFDRENISSNGYSLFEASHIARVKSISFDEAKKLLKTRHNSYQVAMGQISKALHEGYYLEAITLEECLISNCLFNFLDALGVKLSNPSFYTLLNEILDKGASAYAFPSELLVDLDKWRKARNNAIHGFISSHNTELTLSGTSFHELSRETAMQGEDYCKSVISWYEVECVNFIRHEFPKEQKNLIVH</sequence>